<feature type="compositionally biased region" description="Low complexity" evidence="1">
    <location>
        <begin position="168"/>
        <end position="190"/>
    </location>
</feature>
<accession>A0A4S9AR22</accession>
<dbReference type="EMBL" id="QZBU01001686">
    <property type="protein sequence ID" value="TIA46602.1"/>
    <property type="molecule type" value="Genomic_DNA"/>
</dbReference>
<feature type="region of interest" description="Disordered" evidence="1">
    <location>
        <begin position="1"/>
        <end position="20"/>
    </location>
</feature>
<dbReference type="CDD" id="cd00201">
    <property type="entry name" value="WW"/>
    <property type="match status" value="1"/>
</dbReference>
<feature type="compositionally biased region" description="Low complexity" evidence="1">
    <location>
        <begin position="134"/>
        <end position="149"/>
    </location>
</feature>
<feature type="domain" description="WW" evidence="3">
    <location>
        <begin position="13"/>
        <end position="47"/>
    </location>
</feature>
<name>A0A4S9AR22_AURPU</name>
<evidence type="ECO:0000256" key="1">
    <source>
        <dbReference type="SAM" id="MobiDB-lite"/>
    </source>
</evidence>
<keyword evidence="2" id="KW-0472">Membrane</keyword>
<feature type="compositionally biased region" description="Low complexity" evidence="1">
    <location>
        <begin position="86"/>
        <end position="97"/>
    </location>
</feature>
<comment type="caution">
    <text evidence="4">The sequence shown here is derived from an EMBL/GenBank/DDBJ whole genome shotgun (WGS) entry which is preliminary data.</text>
</comment>
<evidence type="ECO:0000313" key="4">
    <source>
        <dbReference type="EMBL" id="TIA46602.1"/>
    </source>
</evidence>
<proteinExistence type="predicted"/>
<feature type="compositionally biased region" description="Polar residues" evidence="1">
    <location>
        <begin position="120"/>
        <end position="133"/>
    </location>
</feature>
<dbReference type="AlphaFoldDB" id="A0A4S9AR22"/>
<keyword evidence="2" id="KW-0812">Transmembrane</keyword>
<evidence type="ECO:0000256" key="2">
    <source>
        <dbReference type="SAM" id="Phobius"/>
    </source>
</evidence>
<dbReference type="Pfam" id="PF00397">
    <property type="entry name" value="WW"/>
    <property type="match status" value="1"/>
</dbReference>
<keyword evidence="2" id="KW-1133">Transmembrane helix</keyword>
<dbReference type="SMART" id="SM00456">
    <property type="entry name" value="WW"/>
    <property type="match status" value="1"/>
</dbReference>
<dbReference type="Gene3D" id="2.20.70.10">
    <property type="match status" value="1"/>
</dbReference>
<dbReference type="SUPFAM" id="SSF51045">
    <property type="entry name" value="WW domain"/>
    <property type="match status" value="1"/>
</dbReference>
<dbReference type="PROSITE" id="PS01159">
    <property type="entry name" value="WW_DOMAIN_1"/>
    <property type="match status" value="1"/>
</dbReference>
<evidence type="ECO:0000259" key="3">
    <source>
        <dbReference type="PROSITE" id="PS50020"/>
    </source>
</evidence>
<feature type="compositionally biased region" description="Pro residues" evidence="1">
    <location>
        <begin position="1"/>
        <end position="15"/>
    </location>
</feature>
<reference evidence="4 5" key="1">
    <citation type="submission" date="2018-10" db="EMBL/GenBank/DDBJ databases">
        <title>Fifty Aureobasidium pullulans genomes reveal a recombining polyextremotolerant generalist.</title>
        <authorList>
            <person name="Gostincar C."/>
            <person name="Turk M."/>
            <person name="Zajc J."/>
            <person name="Gunde-Cimerman N."/>
        </authorList>
    </citation>
    <scope>NUCLEOTIDE SEQUENCE [LARGE SCALE GENOMIC DNA]</scope>
    <source>
        <strain evidence="4 5">EXF-3380</strain>
    </source>
</reference>
<sequence>MADYAPPPGPPPPHVPEGWKAQWNDQYKEWFFVNLYTKQSQWEKPTEPAYPSSGGAPPGAPPGYDSNRTQYTGPEKGNYASNNPYGSSGINSGAGSAHNINDDEALARKLQAEEEARAHQSGQTGARTGASDNYYSSSTPQPQSQPQYSNELPPREQDRGKSKGGFLGKLLGKASSSSSRPNQGYGQQGYPQGGMGMGGGGYGMPQQHYGGYPQQGYGSYPPQQQYYGQPQRKTGGGLGGGAGMALGAGAGLLGGAMLMNGIDNAEDHAYEQGYDQGVSLSYPILRYLELTFSLSMTTAMMAAAVTTLVVVTIWAAVTSSPARCSPIAPSLIGLH</sequence>
<dbReference type="Proteomes" id="UP000304947">
    <property type="component" value="Unassembled WGS sequence"/>
</dbReference>
<dbReference type="InterPro" id="IPR001202">
    <property type="entry name" value="WW_dom"/>
</dbReference>
<feature type="compositionally biased region" description="Gly residues" evidence="1">
    <location>
        <begin position="191"/>
        <end position="203"/>
    </location>
</feature>
<dbReference type="InterPro" id="IPR036020">
    <property type="entry name" value="WW_dom_sf"/>
</dbReference>
<protein>
    <recommendedName>
        <fullName evidence="3">WW domain-containing protein</fullName>
    </recommendedName>
</protein>
<feature type="compositionally biased region" description="Basic and acidic residues" evidence="1">
    <location>
        <begin position="105"/>
        <end position="118"/>
    </location>
</feature>
<gene>
    <name evidence="4" type="ORF">D6C83_05298</name>
</gene>
<feature type="transmembrane region" description="Helical" evidence="2">
    <location>
        <begin position="292"/>
        <end position="317"/>
    </location>
</feature>
<dbReference type="PROSITE" id="PS50020">
    <property type="entry name" value="WW_DOMAIN_2"/>
    <property type="match status" value="1"/>
</dbReference>
<evidence type="ECO:0000313" key="5">
    <source>
        <dbReference type="Proteomes" id="UP000304947"/>
    </source>
</evidence>
<feature type="compositionally biased region" description="Low complexity" evidence="1">
    <location>
        <begin position="204"/>
        <end position="231"/>
    </location>
</feature>
<organism evidence="4 5">
    <name type="scientific">Aureobasidium pullulans</name>
    <name type="common">Black yeast</name>
    <name type="synonym">Pullularia pullulans</name>
    <dbReference type="NCBI Taxonomy" id="5580"/>
    <lineage>
        <taxon>Eukaryota</taxon>
        <taxon>Fungi</taxon>
        <taxon>Dikarya</taxon>
        <taxon>Ascomycota</taxon>
        <taxon>Pezizomycotina</taxon>
        <taxon>Dothideomycetes</taxon>
        <taxon>Dothideomycetidae</taxon>
        <taxon>Dothideales</taxon>
        <taxon>Saccotheciaceae</taxon>
        <taxon>Aureobasidium</taxon>
    </lineage>
</organism>
<feature type="region of interest" description="Disordered" evidence="1">
    <location>
        <begin position="41"/>
        <end position="234"/>
    </location>
</feature>